<dbReference type="InterPro" id="IPR006474">
    <property type="entry name" value="Helicase_Cas3_CRISPR-ass_core"/>
</dbReference>
<dbReference type="InterPro" id="IPR054712">
    <property type="entry name" value="Cas3-like_dom"/>
</dbReference>
<protein>
    <submittedName>
        <fullName evidence="11">CRISPR-associated helicase Cas3</fullName>
    </submittedName>
</protein>
<dbReference type="CDD" id="cd09641">
    <property type="entry name" value="Cas3''_I"/>
    <property type="match status" value="1"/>
</dbReference>
<evidence type="ECO:0000256" key="3">
    <source>
        <dbReference type="ARBA" id="ARBA00022722"/>
    </source>
</evidence>
<dbReference type="CDD" id="cd17930">
    <property type="entry name" value="DEXHc_cas3"/>
    <property type="match status" value="1"/>
</dbReference>
<keyword evidence="8" id="KW-0067">ATP-binding</keyword>
<evidence type="ECO:0000259" key="10">
    <source>
        <dbReference type="PROSITE" id="PS51643"/>
    </source>
</evidence>
<accession>A0ABY1ZNF2</accession>
<keyword evidence="6" id="KW-0378">Hydrolase</keyword>
<evidence type="ECO:0000256" key="1">
    <source>
        <dbReference type="ARBA" id="ARBA00006847"/>
    </source>
</evidence>
<name>A0ABY1ZNF2_9GAMM</name>
<dbReference type="SUPFAM" id="SSF52540">
    <property type="entry name" value="P-loop containing nucleoside triphosphate hydrolases"/>
    <property type="match status" value="1"/>
</dbReference>
<evidence type="ECO:0000256" key="9">
    <source>
        <dbReference type="ARBA" id="ARBA00023118"/>
    </source>
</evidence>
<dbReference type="SUPFAM" id="SSF109604">
    <property type="entry name" value="HD-domain/PDEase-like"/>
    <property type="match status" value="1"/>
</dbReference>
<proteinExistence type="inferred from homology"/>
<dbReference type="InterPro" id="IPR011545">
    <property type="entry name" value="DEAD/DEAH_box_helicase_dom"/>
</dbReference>
<evidence type="ECO:0000313" key="12">
    <source>
        <dbReference type="Proteomes" id="UP000313645"/>
    </source>
</evidence>
<reference evidence="11 12" key="1">
    <citation type="submission" date="2019-02" db="EMBL/GenBank/DDBJ databases">
        <title>Marinobacter halodurans sp. nov., a marine bacterium isolated from sea tidal flat.</title>
        <authorList>
            <person name="Yoo Y."/>
            <person name="Lee D.W."/>
            <person name="Kim B.S."/>
            <person name="Kim J.-J."/>
        </authorList>
    </citation>
    <scope>NUCLEOTIDE SEQUENCE [LARGE SCALE GENOMIC DNA]</scope>
    <source>
        <strain evidence="11 12">YJ-S3-2</strain>
    </source>
</reference>
<dbReference type="PROSITE" id="PS51643">
    <property type="entry name" value="HD_CAS3"/>
    <property type="match status" value="1"/>
</dbReference>
<keyword evidence="3" id="KW-0540">Nuclease</keyword>
<comment type="similarity">
    <text evidence="1">In the N-terminal section; belongs to the CRISPR-associated nuclease Cas3-HD family.</text>
</comment>
<gene>
    <name evidence="11" type="primary">cas3</name>
    <name evidence="11" type="ORF">EZI54_12185</name>
</gene>
<evidence type="ECO:0000256" key="2">
    <source>
        <dbReference type="ARBA" id="ARBA00009046"/>
    </source>
</evidence>
<evidence type="ECO:0000256" key="4">
    <source>
        <dbReference type="ARBA" id="ARBA00022723"/>
    </source>
</evidence>
<evidence type="ECO:0000256" key="6">
    <source>
        <dbReference type="ARBA" id="ARBA00022801"/>
    </source>
</evidence>
<feature type="domain" description="HD Cas3-type" evidence="10">
    <location>
        <begin position="7"/>
        <end position="218"/>
    </location>
</feature>
<keyword evidence="4" id="KW-0479">Metal-binding</keyword>
<comment type="similarity">
    <text evidence="2">In the central section; belongs to the CRISPR-associated helicase Cas3 family.</text>
</comment>
<keyword evidence="9" id="KW-0051">Antiviral defense</keyword>
<dbReference type="Proteomes" id="UP000313645">
    <property type="component" value="Unassembled WGS sequence"/>
</dbReference>
<evidence type="ECO:0000256" key="8">
    <source>
        <dbReference type="ARBA" id="ARBA00022840"/>
    </source>
</evidence>
<dbReference type="Pfam" id="PF18019">
    <property type="entry name" value="Cas3_HD"/>
    <property type="match status" value="1"/>
</dbReference>
<dbReference type="Pfam" id="PF22590">
    <property type="entry name" value="Cas3-like_C_2"/>
    <property type="match status" value="1"/>
</dbReference>
<dbReference type="InterPro" id="IPR006483">
    <property type="entry name" value="CRISPR-assoc_Cas3_HD"/>
</dbReference>
<dbReference type="EMBL" id="SJDL01000017">
    <property type="protein sequence ID" value="TBW55207.1"/>
    <property type="molecule type" value="Genomic_DNA"/>
</dbReference>
<dbReference type="NCBIfam" id="TIGR01596">
    <property type="entry name" value="cas3_HD"/>
    <property type="match status" value="1"/>
</dbReference>
<organism evidence="11 12">
    <name type="scientific">Marinobacter halodurans</name>
    <dbReference type="NCBI Taxonomy" id="2528979"/>
    <lineage>
        <taxon>Bacteria</taxon>
        <taxon>Pseudomonadati</taxon>
        <taxon>Pseudomonadota</taxon>
        <taxon>Gammaproteobacteria</taxon>
        <taxon>Pseudomonadales</taxon>
        <taxon>Marinobacteraceae</taxon>
        <taxon>Marinobacter</taxon>
    </lineage>
</organism>
<comment type="caution">
    <text evidence="11">The sequence shown here is derived from an EMBL/GenBank/DDBJ whole genome shotgun (WGS) entry which is preliminary data.</text>
</comment>
<evidence type="ECO:0000313" key="11">
    <source>
        <dbReference type="EMBL" id="TBW55207.1"/>
    </source>
</evidence>
<keyword evidence="7" id="KW-0347">Helicase</keyword>
<evidence type="ECO:0000256" key="5">
    <source>
        <dbReference type="ARBA" id="ARBA00022741"/>
    </source>
</evidence>
<dbReference type="Pfam" id="PF00270">
    <property type="entry name" value="DEAD"/>
    <property type="match status" value="1"/>
</dbReference>
<dbReference type="InterPro" id="IPR027417">
    <property type="entry name" value="P-loop_NTPase"/>
</dbReference>
<keyword evidence="12" id="KW-1185">Reference proteome</keyword>
<keyword evidence="5" id="KW-0547">Nucleotide-binding</keyword>
<evidence type="ECO:0000256" key="7">
    <source>
        <dbReference type="ARBA" id="ARBA00022806"/>
    </source>
</evidence>
<dbReference type="Gene3D" id="1.10.3210.30">
    <property type="match status" value="1"/>
</dbReference>
<dbReference type="NCBIfam" id="TIGR01587">
    <property type="entry name" value="cas3_core"/>
    <property type="match status" value="1"/>
</dbReference>
<dbReference type="InterPro" id="IPR038257">
    <property type="entry name" value="CRISPR-assoc_Cas3_HD_sf"/>
</dbReference>
<sequence>MAHKRQTDGADQSVYEHLQEVGDLAEEFARKIGLEGAGRLIGLLHDFGKYSSQFQNYIKSATGDYDRDDDDYVDAVSLKGKIDHSSAGAQWLWKKMRVFGGAGQGELCGQILALCIASHHSGLIDCVDRNDRLVFSERMAKPEAKTHVSECDASADKELIEQIKALADVGLVKELFGKLQNLADFDRGRREGFTIAEHFRIGFLTRFLLSCLIDADRLNSAEFEMPERVVEREARVGNQSWPIAIGRLEEKLALLSARNHVDELRSEISENCRSRAAGKQGIYTLTVPTGGGKTYASLRYALHHAQNHGLDRIIYIIPYTSIIEQNAQAIRDLIERDSDDFPWVLEHHSNLEPEQQTWQSKLVSENWDAPIVLTTMVQFLETLFSGGTRSVRRLHQLANTVLVFDEIQTLPVNCVHLFCNAVNFLVDHCRTTAVLCTATQPLLNQLRNPDQGQLVIPDDNELAGNVAESFEALSRVNIDNACKPGGWSLNEVSELIMEQYQIVGSCLLIVNTKAWAKSVYEACKEHVGSEALFHLSTNQCPAHRKQMFGVIRSRLDEGLPVLCVSTQLIEAGVDIDFACVIRFVAGLDSIAQAAGRCNRNGRLKDDAGNLRKGHVYVVNPDHETTGMLEDIQVGKEMAHRVLSEAHDDFLAPAAMNRYFEYYFFNRAGEMAYPLTAKQVGRETSILNLLSANCGCNAEYPGRAGRIPLMKHSFQEAARQFKAIDAPTEGVIVPYGEGIALINDLCGIGKEFDPGTYYRRLRDAQQFSVNLFPNVFTKLREVGALHEIQEGYGIYYLKEEHYSEAFGVSAEVVASHSFLSV</sequence>
<dbReference type="Gene3D" id="3.40.50.300">
    <property type="entry name" value="P-loop containing nucleotide triphosphate hydrolases"/>
    <property type="match status" value="2"/>
</dbReference>